<dbReference type="Gene3D" id="3.40.50.150">
    <property type="entry name" value="Vaccinia Virus protein VP39"/>
    <property type="match status" value="1"/>
</dbReference>
<protein>
    <recommendedName>
        <fullName evidence="5">S-adenosylmethionine-dependent methyltransferase</fullName>
    </recommendedName>
</protein>
<organism evidence="3 4">
    <name type="scientific">Aristolochia fimbriata</name>
    <name type="common">White veined hardy Dutchman's pipe vine</name>
    <dbReference type="NCBI Taxonomy" id="158543"/>
    <lineage>
        <taxon>Eukaryota</taxon>
        <taxon>Viridiplantae</taxon>
        <taxon>Streptophyta</taxon>
        <taxon>Embryophyta</taxon>
        <taxon>Tracheophyta</taxon>
        <taxon>Spermatophyta</taxon>
        <taxon>Magnoliopsida</taxon>
        <taxon>Magnoliidae</taxon>
        <taxon>Piperales</taxon>
        <taxon>Aristolochiaceae</taxon>
        <taxon>Aristolochia</taxon>
    </lineage>
</organism>
<dbReference type="InterPro" id="IPR005299">
    <property type="entry name" value="MeTrfase_7"/>
</dbReference>
<evidence type="ECO:0000313" key="3">
    <source>
        <dbReference type="EMBL" id="KAG9449049.1"/>
    </source>
</evidence>
<proteinExistence type="predicted"/>
<keyword evidence="1" id="KW-0479">Metal-binding</keyword>
<evidence type="ECO:0000256" key="2">
    <source>
        <dbReference type="ARBA" id="ARBA00022842"/>
    </source>
</evidence>
<dbReference type="InterPro" id="IPR042086">
    <property type="entry name" value="MeTrfase_capping"/>
</dbReference>
<keyword evidence="4" id="KW-1185">Reference proteome</keyword>
<sequence length="385" mass="42276">MASGGKNSCYMNLCGEVSTDGARVNPVESYPMNGGEGPTSYSHNSQYQGEGVNASKQLISAAVANNISLSELSSLDTFHIADLGCSVGPNTFSVVQNIIGAIEHKLLALGASSKVVLDFQVSFNDHSSNDFNTLFSSLPSKGGRRYFAAGVPGSFHGRLFPKASLHFVHSSYAVHWLSQVPNEVKDETSPAWNEGKIFSVEAKQEVQEAYSAQFAKDVEVFLKARADEVAVGGLMALTLPYTKGSVYVEQSLFYRLFRILELALNDMVNKGRLDEAKVNSFNLPIYIPYAEEIQKLVQRNGSFAIEKMQPLTSTAMGFSSRLDARKCSMIVRAPMEGIITQYFGNEAIDEIFDKYVEIAEENWDFVAQSAAFTDDLFVLLKRKAI</sequence>
<dbReference type="GO" id="GO:0008168">
    <property type="term" value="F:methyltransferase activity"/>
    <property type="evidence" value="ECO:0007669"/>
    <property type="project" value="InterPro"/>
</dbReference>
<dbReference type="AlphaFoldDB" id="A0AAV7EL27"/>
<comment type="caution">
    <text evidence="3">The sequence shown here is derived from an EMBL/GenBank/DDBJ whole genome shotgun (WGS) entry which is preliminary data.</text>
</comment>
<evidence type="ECO:0008006" key="5">
    <source>
        <dbReference type="Google" id="ProtNLM"/>
    </source>
</evidence>
<dbReference type="EMBL" id="JAINDJ010000004">
    <property type="protein sequence ID" value="KAG9449049.1"/>
    <property type="molecule type" value="Genomic_DNA"/>
</dbReference>
<dbReference type="Gene3D" id="1.10.1200.270">
    <property type="entry name" value="Methyltransferase, alpha-helical capping domain"/>
    <property type="match status" value="1"/>
</dbReference>
<gene>
    <name evidence="3" type="ORF">H6P81_009014</name>
</gene>
<accession>A0AAV7EL27</accession>
<dbReference type="SUPFAM" id="SSF53335">
    <property type="entry name" value="S-adenosyl-L-methionine-dependent methyltransferases"/>
    <property type="match status" value="1"/>
</dbReference>
<name>A0AAV7EL27_ARIFI</name>
<keyword evidence="2" id="KW-0460">Magnesium</keyword>
<evidence type="ECO:0000313" key="4">
    <source>
        <dbReference type="Proteomes" id="UP000825729"/>
    </source>
</evidence>
<dbReference type="InterPro" id="IPR029063">
    <property type="entry name" value="SAM-dependent_MTases_sf"/>
</dbReference>
<dbReference type="GO" id="GO:0046872">
    <property type="term" value="F:metal ion binding"/>
    <property type="evidence" value="ECO:0007669"/>
    <property type="project" value="UniProtKB-KW"/>
</dbReference>
<evidence type="ECO:0000256" key="1">
    <source>
        <dbReference type="ARBA" id="ARBA00022723"/>
    </source>
</evidence>
<dbReference type="PANTHER" id="PTHR31009">
    <property type="entry name" value="S-ADENOSYL-L-METHIONINE:CARBOXYL METHYLTRANSFERASE FAMILY PROTEIN"/>
    <property type="match status" value="1"/>
</dbReference>
<dbReference type="Proteomes" id="UP000825729">
    <property type="component" value="Unassembled WGS sequence"/>
</dbReference>
<reference evidence="3 4" key="1">
    <citation type="submission" date="2021-07" db="EMBL/GenBank/DDBJ databases">
        <title>The Aristolochia fimbriata genome: insights into angiosperm evolution, floral development and chemical biosynthesis.</title>
        <authorList>
            <person name="Jiao Y."/>
        </authorList>
    </citation>
    <scope>NUCLEOTIDE SEQUENCE [LARGE SCALE GENOMIC DNA]</scope>
    <source>
        <strain evidence="3">IBCAS-2021</strain>
        <tissue evidence="3">Leaf</tissue>
    </source>
</reference>
<dbReference type="Pfam" id="PF03492">
    <property type="entry name" value="Methyltransf_7"/>
    <property type="match status" value="1"/>
</dbReference>